<dbReference type="EMBL" id="CP039371">
    <property type="protein sequence ID" value="QCI12121.1"/>
    <property type="molecule type" value="Genomic_DNA"/>
</dbReference>
<evidence type="ECO:0000256" key="1">
    <source>
        <dbReference type="SAM" id="MobiDB-lite"/>
    </source>
</evidence>
<dbReference type="RefSeq" id="WP_136914282.1">
    <property type="nucleotide sequence ID" value="NZ_CP039371.1"/>
</dbReference>
<dbReference type="Proteomes" id="UP000298551">
    <property type="component" value="Chromosome"/>
</dbReference>
<dbReference type="AlphaFoldDB" id="A0A4D6XCK4"/>
<evidence type="ECO:0000313" key="2">
    <source>
        <dbReference type="EMBL" id="QCI12121.1"/>
    </source>
</evidence>
<sequence>MNQRLIGRIAWFSADKDFGCIVCPGCCALLLGKELVDHACIPVAGQRFSFEPVHRKDAFWATQAEPLMPLPDELSAGVPDDQGQAPGRRNHPPGQ</sequence>
<name>A0A4D6XCK4_PSEPU</name>
<reference evidence="3" key="1">
    <citation type="submission" date="2019-04" db="EMBL/GenBank/DDBJ databases">
        <title>Genome sequence of Pseudomonas putida 1290, an auxin catabolizing strain.</title>
        <authorList>
            <person name="Laird T.S."/>
            <person name="Leveau J.H.J."/>
        </authorList>
    </citation>
    <scope>NUCLEOTIDE SEQUENCE [LARGE SCALE GENOMIC DNA]</scope>
    <source>
        <strain evidence="3">1290</strain>
    </source>
</reference>
<dbReference type="OrthoDB" id="9908465at2"/>
<evidence type="ECO:0000313" key="3">
    <source>
        <dbReference type="Proteomes" id="UP000298551"/>
    </source>
</evidence>
<gene>
    <name evidence="2" type="ORF">E6B08_12455</name>
</gene>
<organism evidence="2 3">
    <name type="scientific">Pseudomonas putida</name>
    <name type="common">Arthrobacter siderocapsulatus</name>
    <dbReference type="NCBI Taxonomy" id="303"/>
    <lineage>
        <taxon>Bacteria</taxon>
        <taxon>Pseudomonadati</taxon>
        <taxon>Pseudomonadota</taxon>
        <taxon>Gammaproteobacteria</taxon>
        <taxon>Pseudomonadales</taxon>
        <taxon>Pseudomonadaceae</taxon>
        <taxon>Pseudomonas</taxon>
    </lineage>
</organism>
<proteinExistence type="predicted"/>
<protein>
    <submittedName>
        <fullName evidence="2">Uncharacterized protein</fullName>
    </submittedName>
</protein>
<accession>A0A4D6XCK4</accession>
<feature type="region of interest" description="Disordered" evidence="1">
    <location>
        <begin position="70"/>
        <end position="95"/>
    </location>
</feature>